<gene>
    <name evidence="2" type="ORF">QLS65_15790</name>
</gene>
<evidence type="ECO:0000313" key="3">
    <source>
        <dbReference type="Proteomes" id="UP001243403"/>
    </source>
</evidence>
<dbReference type="RefSeq" id="WP_282718637.1">
    <property type="nucleotide sequence ID" value="NZ_JASCRZ010000010.1"/>
</dbReference>
<comment type="caution">
    <text evidence="2">The sequence shown here is derived from an EMBL/GenBank/DDBJ whole genome shotgun (WGS) entry which is preliminary data.</text>
</comment>
<evidence type="ECO:0000313" key="2">
    <source>
        <dbReference type="EMBL" id="MDI5896355.1"/>
    </source>
</evidence>
<dbReference type="EMBL" id="JASCRZ010000010">
    <property type="protein sequence ID" value="MDI5896355.1"/>
    <property type="molecule type" value="Genomic_DNA"/>
</dbReference>
<protein>
    <submittedName>
        <fullName evidence="2">Type I restriction-modification enzyme R subunit C-terminal domain-containing protein</fullName>
    </submittedName>
</protein>
<dbReference type="Pfam" id="PF08463">
    <property type="entry name" value="EcoEI_R_C"/>
    <property type="match status" value="1"/>
</dbReference>
<evidence type="ECO:0000259" key="1">
    <source>
        <dbReference type="Pfam" id="PF08463"/>
    </source>
</evidence>
<dbReference type="InterPro" id="IPR013670">
    <property type="entry name" value="EcoEI_R_C_dom"/>
</dbReference>
<accession>A0ABT6VDP1</accession>
<organism evidence="2 3">
    <name type="scientific">Flavobacterium algoritolerans</name>
    <dbReference type="NCBI Taxonomy" id="3041254"/>
    <lineage>
        <taxon>Bacteria</taxon>
        <taxon>Pseudomonadati</taxon>
        <taxon>Bacteroidota</taxon>
        <taxon>Flavobacteriia</taxon>
        <taxon>Flavobacteriales</taxon>
        <taxon>Flavobacteriaceae</taxon>
        <taxon>Flavobacterium</taxon>
    </lineage>
</organism>
<reference evidence="2 3" key="1">
    <citation type="submission" date="2023-04" db="EMBL/GenBank/DDBJ databases">
        <title>Two novel species of Flavobacterium.</title>
        <authorList>
            <person name="Liu Q."/>
            <person name="Xin Y.-H."/>
        </authorList>
    </citation>
    <scope>NUCLEOTIDE SEQUENCE [LARGE SCALE GENOMIC DNA]</scope>
    <source>
        <strain evidence="2 3">LB1P51</strain>
    </source>
</reference>
<keyword evidence="3" id="KW-1185">Reference proteome</keyword>
<feature type="non-terminal residue" evidence="2">
    <location>
        <position position="1"/>
    </location>
</feature>
<name>A0ABT6VDP1_9FLAO</name>
<dbReference type="Proteomes" id="UP001243403">
    <property type="component" value="Unassembled WGS sequence"/>
</dbReference>
<feature type="domain" description="EcoEI R protein C-terminal" evidence="1">
    <location>
        <begin position="42"/>
        <end position="189"/>
    </location>
</feature>
<proteinExistence type="predicted"/>
<sequence>RDLIQFLKDEKKLDPVYTSFTDELSQDGVEEVDLLATYTSLQSYKDRVEAFIRKNKSHLVIDKLYKNLPITMNELEVLEQFLLKEALESKDRFIKEYGEQPLGKFVRNIIGLDIEVANQLFADFISKGNLNANQITFIHKIIHYLNQKGVIEKQLLTQAPFNEHHDQGVFGIFPEEDKVMKVIQVINQVNENAMFA</sequence>